<evidence type="ECO:0000256" key="1">
    <source>
        <dbReference type="ARBA" id="ARBA00010240"/>
    </source>
</evidence>
<dbReference type="Proteomes" id="UP000636709">
    <property type="component" value="Unassembled WGS sequence"/>
</dbReference>
<comment type="domain">
    <text evidence="6">The nitrogen atoms of the two glycine residues in the GGXR motif define the oxyanion hole, and stabilize the oxyanion that forms during the nucleophilic attack by the catalytic serine during substrate cleavage.</text>
</comment>
<keyword evidence="9" id="KW-1185">Reference proteome</keyword>
<dbReference type="InterPro" id="IPR002641">
    <property type="entry name" value="PNPLA_dom"/>
</dbReference>
<evidence type="ECO:0000313" key="9">
    <source>
        <dbReference type="Proteomes" id="UP000636709"/>
    </source>
</evidence>
<reference evidence="8" key="1">
    <citation type="submission" date="2020-07" db="EMBL/GenBank/DDBJ databases">
        <title>Genome sequence and genetic diversity analysis of an under-domesticated orphan crop, white fonio (Digitaria exilis).</title>
        <authorList>
            <person name="Bennetzen J.L."/>
            <person name="Chen S."/>
            <person name="Ma X."/>
            <person name="Wang X."/>
            <person name="Yssel A.E.J."/>
            <person name="Chaluvadi S.R."/>
            <person name="Johnson M."/>
            <person name="Gangashetty P."/>
            <person name="Hamidou F."/>
            <person name="Sanogo M.D."/>
            <person name="Zwaenepoel A."/>
            <person name="Wallace J."/>
            <person name="Van De Peer Y."/>
            <person name="Van Deynze A."/>
        </authorList>
    </citation>
    <scope>NUCLEOTIDE SEQUENCE</scope>
    <source>
        <tissue evidence="8">Leaves</tissue>
    </source>
</reference>
<evidence type="ECO:0000256" key="6">
    <source>
        <dbReference type="RuleBase" id="RU361262"/>
    </source>
</evidence>
<dbReference type="SUPFAM" id="SSF52151">
    <property type="entry name" value="FabD/lysophospholipase-like"/>
    <property type="match status" value="1"/>
</dbReference>
<dbReference type="GO" id="GO:0047372">
    <property type="term" value="F:monoacylglycerol lipase activity"/>
    <property type="evidence" value="ECO:0007669"/>
    <property type="project" value="TreeGrafter"/>
</dbReference>
<feature type="active site" description="Nucleophile" evidence="5">
    <location>
        <position position="70"/>
    </location>
</feature>
<proteinExistence type="inferred from homology"/>
<dbReference type="GO" id="GO:0006952">
    <property type="term" value="P:defense response"/>
    <property type="evidence" value="ECO:0007669"/>
    <property type="project" value="UniProtKB-KW"/>
</dbReference>
<keyword evidence="3 5" id="KW-0443">Lipid metabolism</keyword>
<evidence type="ECO:0000256" key="4">
    <source>
        <dbReference type="ARBA" id="ARBA00025642"/>
    </source>
</evidence>
<dbReference type="InterPro" id="IPR016035">
    <property type="entry name" value="Acyl_Trfase/lysoPLipase"/>
</dbReference>
<feature type="domain" description="PNPLA" evidence="7">
    <location>
        <begin position="26"/>
        <end position="236"/>
    </location>
</feature>
<accession>A0A835BCF2</accession>
<keyword evidence="2" id="KW-0611">Plant defense</keyword>
<comment type="similarity">
    <text evidence="1 6">Belongs to the patatin family.</text>
</comment>
<dbReference type="OrthoDB" id="1658288at2759"/>
<feature type="short sequence motif" description="DGA/G" evidence="5">
    <location>
        <begin position="223"/>
        <end position="225"/>
    </location>
</feature>
<gene>
    <name evidence="8" type="ORF">HU200_038356</name>
</gene>
<keyword evidence="5 6" id="KW-0378">Hydrolase</keyword>
<feature type="short sequence motif" description="GXSXG" evidence="5">
    <location>
        <begin position="68"/>
        <end position="72"/>
    </location>
</feature>
<comment type="caution">
    <text evidence="8">The sequence shown here is derived from an EMBL/GenBank/DDBJ whole genome shotgun (WGS) entry which is preliminary data.</text>
</comment>
<evidence type="ECO:0000256" key="2">
    <source>
        <dbReference type="ARBA" id="ARBA00022821"/>
    </source>
</evidence>
<dbReference type="EMBL" id="JACEFO010001910">
    <property type="protein sequence ID" value="KAF8694224.1"/>
    <property type="molecule type" value="Genomic_DNA"/>
</dbReference>
<evidence type="ECO:0000256" key="3">
    <source>
        <dbReference type="ARBA" id="ARBA00023098"/>
    </source>
</evidence>
<feature type="active site" description="Proton acceptor" evidence="5">
    <location>
        <position position="223"/>
    </location>
</feature>
<dbReference type="Pfam" id="PF01734">
    <property type="entry name" value="Patatin"/>
    <property type="match status" value="1"/>
</dbReference>
<dbReference type="Gene3D" id="3.40.1090.10">
    <property type="entry name" value="Cytosolic phospholipase A2 catalytic domain"/>
    <property type="match status" value="1"/>
</dbReference>
<comment type="function">
    <text evidence="4">Possesses non-specific lipolytic acyl hydrolase (LAH) activity. Hydrolyzes phospholipids as well as galactolipids. May play a role in disease resistance.</text>
</comment>
<dbReference type="GO" id="GO:0016042">
    <property type="term" value="P:lipid catabolic process"/>
    <property type="evidence" value="ECO:0007669"/>
    <property type="project" value="UniProtKB-UniRule"/>
</dbReference>
<comment type="function">
    <text evidence="6">Lipolytic acyl hydrolase (LAH).</text>
</comment>
<dbReference type="PROSITE" id="PS51635">
    <property type="entry name" value="PNPLA"/>
    <property type="match status" value="1"/>
</dbReference>
<dbReference type="AlphaFoldDB" id="A0A835BCF2"/>
<dbReference type="EC" id="3.1.1.-" evidence="6"/>
<keyword evidence="5 6" id="KW-0442">Lipid degradation</keyword>
<evidence type="ECO:0000256" key="5">
    <source>
        <dbReference type="PROSITE-ProRule" id="PRU01161"/>
    </source>
</evidence>
<dbReference type="GO" id="GO:0004620">
    <property type="term" value="F:phospholipase activity"/>
    <property type="evidence" value="ECO:0007669"/>
    <property type="project" value="TreeGrafter"/>
</dbReference>
<evidence type="ECO:0000313" key="8">
    <source>
        <dbReference type="EMBL" id="KAF8694224.1"/>
    </source>
</evidence>
<dbReference type="PANTHER" id="PTHR32176:SF111">
    <property type="entry name" value="PATATIN"/>
    <property type="match status" value="1"/>
</dbReference>
<feature type="short sequence motif" description="GXGXXG" evidence="5">
    <location>
        <begin position="30"/>
        <end position="35"/>
    </location>
</feature>
<name>A0A835BCF2_9POAL</name>
<evidence type="ECO:0000259" key="7">
    <source>
        <dbReference type="PROSITE" id="PS51635"/>
    </source>
</evidence>
<protein>
    <recommendedName>
        <fullName evidence="6">Patatin</fullName>
        <ecNumber evidence="6">3.1.1.-</ecNumber>
    </recommendedName>
</protein>
<organism evidence="8 9">
    <name type="scientific">Digitaria exilis</name>
    <dbReference type="NCBI Taxonomy" id="1010633"/>
    <lineage>
        <taxon>Eukaryota</taxon>
        <taxon>Viridiplantae</taxon>
        <taxon>Streptophyta</taxon>
        <taxon>Embryophyta</taxon>
        <taxon>Tracheophyta</taxon>
        <taxon>Spermatophyta</taxon>
        <taxon>Magnoliopsida</taxon>
        <taxon>Liliopsida</taxon>
        <taxon>Poales</taxon>
        <taxon>Poaceae</taxon>
        <taxon>PACMAD clade</taxon>
        <taxon>Panicoideae</taxon>
        <taxon>Panicodae</taxon>
        <taxon>Paniceae</taxon>
        <taxon>Anthephorinae</taxon>
        <taxon>Digitaria</taxon>
    </lineage>
</organism>
<dbReference type="PANTHER" id="PTHR32176">
    <property type="entry name" value="XYLOSE ISOMERASE"/>
    <property type="match status" value="1"/>
</dbReference>
<sequence>MCSNSTDVEFPARLPPPKLGKKITVLSIDGEGIRGLIPSVIIAFLEKELQKLDGADARIADYFDLIAGTSTGGLITVMLATPKKGTNRPITAEKIKKFYLKNGPKIFSPKRRDEYGPLGRFCNFLEFLWVGPKYDGKFLHKKINDLTGKRTLANTLTKILLPAFDLSSLNPVFFSSYKNKREVKPKLSDVCIATSAAPTYFPPHGFDEYYPSGRHRVAYHLIDGGVATNNPTMLAISRVAREVVRKNPDFHPDVDYKSFVVISIGTGSARQRGAYNAEDCARWGALDWIYNRRSGDNPLFDMLSQASAYMVERNVAFLFQSHGCGKNYLRIQPREPLFRKGEKLSMDDASKENMNKLINVAEVLLKEPVARMNWTAGLYMVDTNDETTNAQELVRLAMILSNERRARLATQKTSGDR</sequence>